<reference evidence="9" key="2">
    <citation type="submission" date="2020-09" db="EMBL/GenBank/DDBJ databases">
        <title>Distribution of Beta-Lactamase Producing Gram-Negative Bacterial Isolates in Isabela River of Santo Domingo, Dominican Republic.</title>
        <authorList>
            <person name="Calderon V."/>
            <person name="Bonnelly R."/>
            <person name="Del Rosario C."/>
            <person name="Duarte A."/>
            <person name="Barauna R."/>
            <person name="Juca Ramos R.T."/>
            <person name="Perdomo O.P."/>
            <person name="Rodriguez De Francisco L.E."/>
            <person name="Franco De Los Santos E.F."/>
        </authorList>
    </citation>
    <scope>NUCLEOTIDE SEQUENCE</scope>
    <source>
        <strain evidence="9">INTEC_BI15</strain>
    </source>
</reference>
<feature type="transmembrane region" description="Helical" evidence="6">
    <location>
        <begin position="433"/>
        <end position="449"/>
    </location>
</feature>
<proteinExistence type="predicted"/>
<dbReference type="EMBL" id="WPIP01000031">
    <property type="protein sequence ID" value="MVM91097.1"/>
    <property type="molecule type" value="Genomic_DNA"/>
</dbReference>
<evidence type="ECO:0000313" key="10">
    <source>
        <dbReference type="EMBL" id="MVM91097.1"/>
    </source>
</evidence>
<dbReference type="RefSeq" id="WP_002047297.1">
    <property type="nucleotide sequence ID" value="NZ_CABMHL010000001.1"/>
</dbReference>
<feature type="transmembrane region" description="Helical" evidence="6">
    <location>
        <begin position="239"/>
        <end position="263"/>
    </location>
</feature>
<feature type="transmembrane region" description="Helical" evidence="6">
    <location>
        <begin position="92"/>
        <end position="113"/>
    </location>
</feature>
<protein>
    <submittedName>
        <fullName evidence="7">APC family permease</fullName>
    </submittedName>
    <submittedName>
        <fullName evidence="10">Amino acid permease</fullName>
    </submittedName>
</protein>
<evidence type="ECO:0000256" key="2">
    <source>
        <dbReference type="ARBA" id="ARBA00022475"/>
    </source>
</evidence>
<feature type="transmembrane region" description="Helical" evidence="6">
    <location>
        <begin position="403"/>
        <end position="421"/>
    </location>
</feature>
<feature type="transmembrane region" description="Helical" evidence="6">
    <location>
        <begin position="200"/>
        <end position="219"/>
    </location>
</feature>
<comment type="subcellular location">
    <subcellularLocation>
        <location evidence="1">Cell membrane</location>
        <topology evidence="1">Multi-pass membrane protein</topology>
    </subcellularLocation>
</comment>
<dbReference type="InterPro" id="IPR002293">
    <property type="entry name" value="AA/rel_permease1"/>
</dbReference>
<dbReference type="PANTHER" id="PTHR42770:SF7">
    <property type="entry name" value="MEMBRANE PROTEIN"/>
    <property type="match status" value="1"/>
</dbReference>
<reference evidence="8" key="3">
    <citation type="submission" date="2024-02" db="EMBL/GenBank/DDBJ databases">
        <authorList>
            <consortium name="Clinical and Environmental Microbiology Branch: Whole genome sequencing antimicrobial resistance pathogens in the healthcare setting"/>
        </authorList>
    </citation>
    <scope>NUCLEOTIDE SEQUENCE</scope>
    <source>
        <strain evidence="7">2021GN-00227</strain>
    </source>
</reference>
<feature type="transmembrane region" description="Helical" evidence="6">
    <location>
        <begin position="336"/>
        <end position="355"/>
    </location>
</feature>
<dbReference type="PANTHER" id="PTHR42770">
    <property type="entry name" value="AMINO ACID TRANSPORTER-RELATED"/>
    <property type="match status" value="1"/>
</dbReference>
<dbReference type="Proteomes" id="UP000655940">
    <property type="component" value="Unassembled WGS sequence"/>
</dbReference>
<evidence type="ECO:0000313" key="8">
    <source>
        <dbReference type="EMBL" id="EMN1069996.1"/>
    </source>
</evidence>
<dbReference type="GO" id="GO:0022857">
    <property type="term" value="F:transmembrane transporter activity"/>
    <property type="evidence" value="ECO:0007669"/>
    <property type="project" value="InterPro"/>
</dbReference>
<evidence type="ECO:0000256" key="4">
    <source>
        <dbReference type="ARBA" id="ARBA00022989"/>
    </source>
</evidence>
<organism evidence="10 11">
    <name type="scientific">Acinetobacter baumannii</name>
    <dbReference type="NCBI Taxonomy" id="470"/>
    <lineage>
        <taxon>Bacteria</taxon>
        <taxon>Pseudomonadati</taxon>
        <taxon>Pseudomonadota</taxon>
        <taxon>Gammaproteobacteria</taxon>
        <taxon>Moraxellales</taxon>
        <taxon>Moraxellaceae</taxon>
        <taxon>Acinetobacter</taxon>
        <taxon>Acinetobacter calcoaceticus/baumannii complex</taxon>
    </lineage>
</organism>
<evidence type="ECO:0000256" key="6">
    <source>
        <dbReference type="SAM" id="Phobius"/>
    </source>
</evidence>
<dbReference type="PIRSF" id="PIRSF006060">
    <property type="entry name" value="AA_transporter"/>
    <property type="match status" value="1"/>
</dbReference>
<gene>
    <name evidence="10" type="ORF">GNY86_06145</name>
    <name evidence="9" type="ORF">IHV20_19960</name>
    <name evidence="7" type="ORF">MKP18_000255</name>
</gene>
<evidence type="ECO:0000256" key="3">
    <source>
        <dbReference type="ARBA" id="ARBA00022692"/>
    </source>
</evidence>
<sequence>MLLDKTLKWTDAFALSMSVSGAIFASFGFALGYLGAFTAIFVWVFAALIGSLQNWFFLEAATMFPDKSGGIALIATEGWKNKFSLAGPIASFGYWMGWSAVLSIVGVSAGSIIKEQWFPKSHFTLSLGFTSLELPQIFAIVIIILFWILNRRGIDLAAKVSKIMGIFLLIPVSVLALAPFSSDWQLERLWQNFHLEHFTTLSGFKVLAIWLFLVCWSSYGTEMCASFAPEYKTTRDMKLSIISSGFYTVLVFLFVGIGISGLVDAKTALANPNGFYIDMFIKLTGERWAPLFSISLLFALFMGVNAGIADGSRALYGMAQEGLTLKQFSKLNKHNIPERCIVVAVVINVLMIIFLKSPLAILIAANLGYVLSIFFALTGYCLLKNKYKQQNREIKLSQKWIPFAYLLSIYTLIILIIGVIYTEEAGYGSIKELLSAVLILLTSLIFYWFRKTFQK</sequence>
<keyword evidence="2" id="KW-1003">Cell membrane</keyword>
<feature type="transmembrane region" description="Helical" evidence="6">
    <location>
        <begin position="160"/>
        <end position="180"/>
    </location>
</feature>
<evidence type="ECO:0000313" key="11">
    <source>
        <dbReference type="Proteomes" id="UP000439424"/>
    </source>
</evidence>
<dbReference type="InterPro" id="IPR050367">
    <property type="entry name" value="APC_superfamily"/>
</dbReference>
<dbReference type="EMBL" id="JACZEI010000038">
    <property type="protein sequence ID" value="MBE0332413.1"/>
    <property type="molecule type" value="Genomic_DNA"/>
</dbReference>
<accession>A0A6I4HKM7</accession>
<dbReference type="Gene3D" id="1.20.1740.10">
    <property type="entry name" value="Amino acid/polyamine transporter I"/>
    <property type="match status" value="1"/>
</dbReference>
<dbReference type="Pfam" id="PF13520">
    <property type="entry name" value="AA_permease_2"/>
    <property type="match status" value="1"/>
</dbReference>
<reference evidence="10 11" key="1">
    <citation type="submission" date="2019-11" db="EMBL/GenBank/DDBJ databases">
        <title>Multidrug-resistant Acinetobacter baumannii moving toward extensively drug-resistant over fifteen years in South of Brazil.</title>
        <authorList>
            <person name="Fedrigo N.H."/>
            <person name="Cerdeira L."/>
            <person name="Fuga B."/>
            <person name="Marini P.V.B."/>
            <person name="Shinohara D.R."/>
            <person name="Carrara-Marroni F.E."/>
            <person name="Lincopan N."/>
            <person name="Tognim M.C.B."/>
        </authorList>
    </citation>
    <scope>NUCLEOTIDE SEQUENCE [LARGE SCALE GENOMIC DNA]</scope>
    <source>
        <strain evidence="10 11">Ac576</strain>
    </source>
</reference>
<keyword evidence="5 6" id="KW-0472">Membrane</keyword>
<name>A0A6I4HKM7_ACIBA</name>
<evidence type="ECO:0000256" key="1">
    <source>
        <dbReference type="ARBA" id="ARBA00004651"/>
    </source>
</evidence>
<feature type="transmembrane region" description="Helical" evidence="6">
    <location>
        <begin position="40"/>
        <end position="58"/>
    </location>
</feature>
<evidence type="ECO:0000256" key="5">
    <source>
        <dbReference type="ARBA" id="ARBA00023136"/>
    </source>
</evidence>
<dbReference type="GO" id="GO:0005886">
    <property type="term" value="C:plasma membrane"/>
    <property type="evidence" value="ECO:0007669"/>
    <property type="project" value="UniProtKB-SubCell"/>
</dbReference>
<evidence type="ECO:0000313" key="9">
    <source>
        <dbReference type="EMBL" id="MBE0332413.1"/>
    </source>
</evidence>
<feature type="transmembrane region" description="Helical" evidence="6">
    <location>
        <begin position="125"/>
        <end position="148"/>
    </location>
</feature>
<keyword evidence="4 6" id="KW-1133">Transmembrane helix</keyword>
<evidence type="ECO:0000313" key="7">
    <source>
        <dbReference type="EMBL" id="EKU3566899.1"/>
    </source>
</evidence>
<feature type="transmembrane region" description="Helical" evidence="6">
    <location>
        <begin position="288"/>
        <end position="308"/>
    </location>
</feature>
<dbReference type="AlphaFoldDB" id="A0A6I4HKM7"/>
<keyword evidence="3 6" id="KW-0812">Transmembrane</keyword>
<dbReference type="Proteomes" id="UP000439424">
    <property type="component" value="Unassembled WGS sequence"/>
</dbReference>
<comment type="caution">
    <text evidence="10">The sequence shown here is derived from an EMBL/GenBank/DDBJ whole genome shotgun (WGS) entry which is preliminary data.</text>
</comment>
<feature type="transmembrane region" description="Helical" evidence="6">
    <location>
        <begin position="361"/>
        <end position="383"/>
    </location>
</feature>
<feature type="transmembrane region" description="Helical" evidence="6">
    <location>
        <begin position="12"/>
        <end position="34"/>
    </location>
</feature>
<dbReference type="EMBL" id="ABFEVW030000001">
    <property type="protein sequence ID" value="EMN1069996.1"/>
    <property type="molecule type" value="Genomic_DNA"/>
</dbReference>
<dbReference type="EMBL" id="ABFEVW020000001">
    <property type="protein sequence ID" value="EKU3566899.1"/>
    <property type="molecule type" value="Genomic_DNA"/>
</dbReference>